<dbReference type="RefSeq" id="WP_083991413.1">
    <property type="nucleotide sequence ID" value="NZ_CP012373.2"/>
</dbReference>
<keyword evidence="4" id="KW-0378">Hydrolase</keyword>
<dbReference type="AlphaFoldDB" id="A0A2N9YJH2"/>
<reference evidence="5" key="1">
    <citation type="submission" date="2016-12" db="EMBL/GenBank/DDBJ databases">
        <title>Complete Genome Sequence of Beggiatoa leptomitiformis D-401.</title>
        <authorList>
            <person name="Fomenkov A."/>
            <person name="Vincze T."/>
            <person name="Grabovich M."/>
            <person name="Anton B.P."/>
            <person name="Dubinina G."/>
            <person name="Orlova M."/>
            <person name="Belousova E."/>
            <person name="Roberts R.J."/>
        </authorList>
    </citation>
    <scope>NUCLEOTIDE SEQUENCE [LARGE SCALE GENOMIC DNA]</scope>
    <source>
        <strain evidence="5">D-401</strain>
    </source>
</reference>
<dbReference type="STRING" id="288004.AL038_03435"/>
<dbReference type="Proteomes" id="UP000234271">
    <property type="component" value="Chromosome"/>
</dbReference>
<dbReference type="GO" id="GO:0016787">
    <property type="term" value="F:hydrolase activity"/>
    <property type="evidence" value="ECO:0007669"/>
    <property type="project" value="UniProtKB-KW"/>
</dbReference>
<dbReference type="InterPro" id="IPR051321">
    <property type="entry name" value="PHA/PHB_synthase"/>
</dbReference>
<evidence type="ECO:0000256" key="2">
    <source>
        <dbReference type="ARBA" id="ARBA00023315"/>
    </source>
</evidence>
<dbReference type="PANTHER" id="PTHR36837">
    <property type="entry name" value="POLY(3-HYDROXYALKANOATE) POLYMERASE SUBUNIT PHAC"/>
    <property type="match status" value="1"/>
</dbReference>
<dbReference type="OrthoDB" id="7208816at2"/>
<keyword evidence="1" id="KW-0808">Transferase</keyword>
<dbReference type="Pfam" id="PF07167">
    <property type="entry name" value="PhaC_N"/>
    <property type="match status" value="1"/>
</dbReference>
<dbReference type="EMBL" id="CP018889">
    <property type="protein sequence ID" value="AUI70505.2"/>
    <property type="molecule type" value="Genomic_DNA"/>
</dbReference>
<dbReference type="GO" id="GO:0042619">
    <property type="term" value="P:poly-hydroxybutyrate biosynthetic process"/>
    <property type="evidence" value="ECO:0007669"/>
    <property type="project" value="InterPro"/>
</dbReference>
<keyword evidence="2" id="KW-0012">Acyltransferase</keyword>
<dbReference type="SUPFAM" id="SSF53474">
    <property type="entry name" value="alpha/beta-Hydrolases"/>
    <property type="match status" value="1"/>
</dbReference>
<dbReference type="InterPro" id="IPR010941">
    <property type="entry name" value="PhaC_N"/>
</dbReference>
<evidence type="ECO:0000256" key="1">
    <source>
        <dbReference type="ARBA" id="ARBA00022679"/>
    </source>
</evidence>
<dbReference type="PANTHER" id="PTHR36837:SF5">
    <property type="entry name" value="POLY-3-HYDROXYBUTYRATE SYNTHASE"/>
    <property type="match status" value="1"/>
</dbReference>
<name>A0A2N9YJH2_9GAMM</name>
<accession>A0A2N9YJH2</accession>
<dbReference type="Gene3D" id="3.40.50.1820">
    <property type="entry name" value="alpha/beta hydrolase"/>
    <property type="match status" value="1"/>
</dbReference>
<dbReference type="InterPro" id="IPR029058">
    <property type="entry name" value="AB_hydrolase_fold"/>
</dbReference>
<dbReference type="GO" id="GO:0016746">
    <property type="term" value="F:acyltransferase activity"/>
    <property type="evidence" value="ECO:0007669"/>
    <property type="project" value="UniProtKB-KW"/>
</dbReference>
<proteinExistence type="predicted"/>
<evidence type="ECO:0000313" key="5">
    <source>
        <dbReference type="Proteomes" id="UP000234271"/>
    </source>
</evidence>
<organism evidence="4 5">
    <name type="scientific">Beggiatoa leptomitoformis</name>
    <dbReference type="NCBI Taxonomy" id="288004"/>
    <lineage>
        <taxon>Bacteria</taxon>
        <taxon>Pseudomonadati</taxon>
        <taxon>Pseudomonadota</taxon>
        <taxon>Gammaproteobacteria</taxon>
        <taxon>Thiotrichales</taxon>
        <taxon>Thiotrichaceae</taxon>
        <taxon>Beggiatoa</taxon>
    </lineage>
</organism>
<evidence type="ECO:0000313" key="4">
    <source>
        <dbReference type="EMBL" id="AUI70505.2"/>
    </source>
</evidence>
<sequence length="609" mass="69691">MPYSNPLPLNELTVQMSKLFEPFGISQDEFMTRFGNVFDPFGLFSEKSEKVAKDLLKSVDPFGITQSYLDVQKAWLNHPKELSDGLLQLSKDSWAVQLQTWERFGGFIVQDSVPVNEYDERFQEPEWIENPYLDTIKEIYLLYTRWIEDSIYKTPNISEKTRDKAGFWMRQVLNAISPSNYFWTNPVAVKRFIETGGQSLVKGLENFITDTKYKTIRMVDNTAFTVGGNLANTAGSVVYRSPLFELIQYKPQTENVHQIPLLFVPPWINKFYVLDLGEQKSFVRWLVAQGYTVFIISWKNPTEAMRNTSLDDYMLKGVLEAANVAKQITNAPHIHAVGYCIGGIILTALMAWLDADVQGDITSPIHSWSLFATLVDFENPGEIKVFIDEETIKHIEEMMSEHGYLSGDNLADSFRMLRSNSLIWHYYVHNYLYGEELPQFDVLAWNMDSTRLPEAMHSFYLREFYLHNKFMQPNGVTLGGRPIDVRKITQPLYAVGAEQDHIAPWKETFKMCGLVKSPVRYVLATSGHILGIISPPANPPKRRYWVSDATGQLDADAWVTATPKVQGSWWEDWDKWLGQQCGEMVAPPTIGSEQFPDLCPAPGTYVLEK</sequence>
<keyword evidence="5" id="KW-1185">Reference proteome</keyword>
<gene>
    <name evidence="4" type="ORF">BLE401_02595</name>
</gene>
<feature type="domain" description="Poly-beta-hydroxybutyrate polymerase N-terminal" evidence="3">
    <location>
        <begin position="119"/>
        <end position="286"/>
    </location>
</feature>
<evidence type="ECO:0000259" key="3">
    <source>
        <dbReference type="Pfam" id="PF07167"/>
    </source>
</evidence>
<protein>
    <submittedName>
        <fullName evidence="4">Alpha/beta fold hydrolase</fullName>
    </submittedName>
</protein>